<keyword evidence="6" id="KW-0411">Iron-sulfur</keyword>
<keyword evidence="2" id="KW-0001">2Fe-2S</keyword>
<evidence type="ECO:0000256" key="6">
    <source>
        <dbReference type="ARBA" id="ARBA00023014"/>
    </source>
</evidence>
<evidence type="ECO:0000256" key="7">
    <source>
        <dbReference type="ARBA" id="ARBA00039386"/>
    </source>
</evidence>
<gene>
    <name evidence="10" type="ORF">GCM10007924_20470</name>
</gene>
<dbReference type="PANTHER" id="PTHR37424">
    <property type="entry name" value="BACTERIOFERRITIN-ASSOCIATED FERREDOXIN"/>
    <property type="match status" value="1"/>
</dbReference>
<evidence type="ECO:0000256" key="2">
    <source>
        <dbReference type="ARBA" id="ARBA00022714"/>
    </source>
</evidence>
<evidence type="ECO:0000313" key="10">
    <source>
        <dbReference type="EMBL" id="GLQ06826.1"/>
    </source>
</evidence>
<reference evidence="10" key="1">
    <citation type="journal article" date="2014" name="Int. J. Syst. Evol. Microbiol.">
        <title>Complete genome of a new Firmicutes species belonging to the dominant human colonic microbiota ('Ruminococcus bicirculans') reveals two chromosomes and a selective capacity to utilize plant glucans.</title>
        <authorList>
            <consortium name="NISC Comparative Sequencing Program"/>
            <person name="Wegmann U."/>
            <person name="Louis P."/>
            <person name="Goesmann A."/>
            <person name="Henrissat B."/>
            <person name="Duncan S.H."/>
            <person name="Flint H.J."/>
        </authorList>
    </citation>
    <scope>NUCLEOTIDE SEQUENCE</scope>
    <source>
        <strain evidence="10">NBRC 103408</strain>
    </source>
</reference>
<dbReference type="Proteomes" id="UP001161409">
    <property type="component" value="Unassembled WGS sequence"/>
</dbReference>
<comment type="caution">
    <text evidence="10">The sequence shown here is derived from an EMBL/GenBank/DDBJ whole genome shotgun (WGS) entry which is preliminary data.</text>
</comment>
<dbReference type="PANTHER" id="PTHR37424:SF1">
    <property type="entry name" value="BACTERIOFERRITIN-ASSOCIATED FERREDOXIN"/>
    <property type="match status" value="1"/>
</dbReference>
<comment type="similarity">
    <text evidence="8">Belongs to the Bfd family.</text>
</comment>
<dbReference type="Pfam" id="PF04324">
    <property type="entry name" value="Fer2_BFD"/>
    <property type="match status" value="1"/>
</dbReference>
<keyword evidence="3" id="KW-0479">Metal-binding</keyword>
<keyword evidence="4" id="KW-0249">Electron transport</keyword>
<proteinExistence type="inferred from homology"/>
<dbReference type="InterPro" id="IPR052371">
    <property type="entry name" value="BFD-associated_ferredoxin"/>
</dbReference>
<organism evidence="10 11">
    <name type="scientific">Sneathiella chinensis</name>
    <dbReference type="NCBI Taxonomy" id="349750"/>
    <lineage>
        <taxon>Bacteria</taxon>
        <taxon>Pseudomonadati</taxon>
        <taxon>Pseudomonadota</taxon>
        <taxon>Alphaproteobacteria</taxon>
        <taxon>Sneathiellales</taxon>
        <taxon>Sneathiellaceae</taxon>
        <taxon>Sneathiella</taxon>
    </lineage>
</organism>
<evidence type="ECO:0000313" key="11">
    <source>
        <dbReference type="Proteomes" id="UP001161409"/>
    </source>
</evidence>
<dbReference type="InterPro" id="IPR041854">
    <property type="entry name" value="BFD-like_2Fe2S-bd_dom_sf"/>
</dbReference>
<evidence type="ECO:0000256" key="1">
    <source>
        <dbReference type="ARBA" id="ARBA00022448"/>
    </source>
</evidence>
<evidence type="ECO:0000256" key="3">
    <source>
        <dbReference type="ARBA" id="ARBA00022723"/>
    </source>
</evidence>
<dbReference type="Gene3D" id="1.10.10.1100">
    <property type="entry name" value="BFD-like [2Fe-2S]-binding domain"/>
    <property type="match status" value="1"/>
</dbReference>
<dbReference type="InterPro" id="IPR007419">
    <property type="entry name" value="BFD-like_2Fe2S-bd_dom"/>
</dbReference>
<keyword evidence="1" id="KW-0813">Transport</keyword>
<keyword evidence="5" id="KW-0408">Iron</keyword>
<dbReference type="EMBL" id="BSNF01000007">
    <property type="protein sequence ID" value="GLQ06826.1"/>
    <property type="molecule type" value="Genomic_DNA"/>
</dbReference>
<accession>A0ABQ5U510</accession>
<name>A0ABQ5U510_9PROT</name>
<protein>
    <recommendedName>
        <fullName evidence="7">Bacterioferritin-associated ferredoxin</fullName>
    </recommendedName>
</protein>
<sequence length="63" mass="6813">MYVCLCNGFTDRDVKSAIASGAEAVSRVYQSLGASPQCAKCSTHIRDLIHQERLGEPTAITNK</sequence>
<evidence type="ECO:0000259" key="9">
    <source>
        <dbReference type="Pfam" id="PF04324"/>
    </source>
</evidence>
<reference evidence="10" key="2">
    <citation type="submission" date="2023-01" db="EMBL/GenBank/DDBJ databases">
        <title>Draft genome sequence of Sneathiella chinensis strain NBRC 103408.</title>
        <authorList>
            <person name="Sun Q."/>
            <person name="Mori K."/>
        </authorList>
    </citation>
    <scope>NUCLEOTIDE SEQUENCE</scope>
    <source>
        <strain evidence="10">NBRC 103408</strain>
    </source>
</reference>
<evidence type="ECO:0000256" key="5">
    <source>
        <dbReference type="ARBA" id="ARBA00023004"/>
    </source>
</evidence>
<evidence type="ECO:0000256" key="8">
    <source>
        <dbReference type="ARBA" id="ARBA00046332"/>
    </source>
</evidence>
<keyword evidence="11" id="KW-1185">Reference proteome</keyword>
<evidence type="ECO:0000256" key="4">
    <source>
        <dbReference type="ARBA" id="ARBA00022982"/>
    </source>
</evidence>
<feature type="domain" description="BFD-like [2Fe-2S]-binding" evidence="9">
    <location>
        <begin position="2"/>
        <end position="50"/>
    </location>
</feature>
<dbReference type="RefSeq" id="WP_169562091.1">
    <property type="nucleotide sequence ID" value="NZ_BSNF01000007.1"/>
</dbReference>